<feature type="transmembrane region" description="Helical" evidence="1">
    <location>
        <begin position="358"/>
        <end position="381"/>
    </location>
</feature>
<keyword evidence="1" id="KW-1133">Transmembrane helix</keyword>
<keyword evidence="3" id="KW-1185">Reference proteome</keyword>
<evidence type="ECO:0000256" key="1">
    <source>
        <dbReference type="SAM" id="Phobius"/>
    </source>
</evidence>
<name>A0A9Q9DTZ0_CURCL</name>
<reference evidence="2" key="1">
    <citation type="submission" date="2021-12" db="EMBL/GenBank/DDBJ databases">
        <title>Curvularia clavata genome.</title>
        <authorList>
            <person name="Cao Y."/>
        </authorList>
    </citation>
    <scope>NUCLEOTIDE SEQUENCE</scope>
    <source>
        <strain evidence="2">Yc1106</strain>
    </source>
</reference>
<keyword evidence="1" id="KW-0472">Membrane</keyword>
<gene>
    <name evidence="2" type="ORF">yc1106_07637</name>
</gene>
<accession>A0A9Q9DTZ0</accession>
<dbReference type="Proteomes" id="UP001056012">
    <property type="component" value="Chromosome 5"/>
</dbReference>
<protein>
    <submittedName>
        <fullName evidence="2">Uncharacterized protein</fullName>
    </submittedName>
</protein>
<dbReference type="OrthoDB" id="3903561at2759"/>
<dbReference type="VEuPathDB" id="FungiDB:yc1106_07637"/>
<organism evidence="2 3">
    <name type="scientific">Curvularia clavata</name>
    <dbReference type="NCBI Taxonomy" id="95742"/>
    <lineage>
        <taxon>Eukaryota</taxon>
        <taxon>Fungi</taxon>
        <taxon>Dikarya</taxon>
        <taxon>Ascomycota</taxon>
        <taxon>Pezizomycotina</taxon>
        <taxon>Dothideomycetes</taxon>
        <taxon>Pleosporomycetidae</taxon>
        <taxon>Pleosporales</taxon>
        <taxon>Pleosporineae</taxon>
        <taxon>Pleosporaceae</taxon>
        <taxon>Curvularia</taxon>
    </lineage>
</organism>
<evidence type="ECO:0000313" key="3">
    <source>
        <dbReference type="Proteomes" id="UP001056012"/>
    </source>
</evidence>
<evidence type="ECO:0000313" key="2">
    <source>
        <dbReference type="EMBL" id="USP80363.1"/>
    </source>
</evidence>
<proteinExistence type="predicted"/>
<feature type="transmembrane region" description="Helical" evidence="1">
    <location>
        <begin position="469"/>
        <end position="489"/>
    </location>
</feature>
<dbReference type="AlphaFoldDB" id="A0A9Q9DTZ0"/>
<feature type="transmembrane region" description="Helical" evidence="1">
    <location>
        <begin position="522"/>
        <end position="544"/>
    </location>
</feature>
<feature type="transmembrane region" description="Helical" evidence="1">
    <location>
        <begin position="174"/>
        <end position="196"/>
    </location>
</feature>
<sequence>MPTQSEFGPIWTAWHDLKHDLKSTRWLRGFGWTLGVFWLFGLIVSAIIVGMMSMFITTNSACLPDGTFRLRPDTFSMWSSTGFFQITLGGGNLSFAQAKVVDIVWDIGFGRGGQVILAYISWREFARYLTICMASEPVAYQVFRTIFIENDASVLSTCRTIKSFITERRLRSKVAMAFMTATMLFILAFPTLMSAMSGYDSNVSSRVTDRSDNLVPFDDFQRVLYFIQDGSRINRTDNLWVFDESYRTGRDPIIGDTAVWRYNLAYKISQYVEAYGVGGKLTEPSTFDNSFGGMNITLDAPALNITAYTLEDTRIPAYNKSGAKGMAWIKDGELFNRAYIEDNGQCQNTGTYKWGFSFLQLFLCILLLLAWTIGIYIMWLYTHYTLLLHSRLSEEVSGTHRAVLELAAAMQSELDLADLDVSLLREKQLDERIRKEIRGGTVNYANSEEKRGMYSIRRGLREWWRRDKWWFVAIFCMTVLCSTLWMAGFQIRGGVWFWIWLWSIWFGQFWAFCIGTTTGSRLLIILFWGVVGAFAVATAGIVTASSGDGY</sequence>
<keyword evidence="1" id="KW-0812">Transmembrane</keyword>
<dbReference type="EMBL" id="CP089278">
    <property type="protein sequence ID" value="USP80363.1"/>
    <property type="molecule type" value="Genomic_DNA"/>
</dbReference>
<feature type="transmembrane region" description="Helical" evidence="1">
    <location>
        <begin position="30"/>
        <end position="50"/>
    </location>
</feature>
<feature type="transmembrane region" description="Helical" evidence="1">
    <location>
        <begin position="495"/>
        <end position="515"/>
    </location>
</feature>